<gene>
    <name evidence="5" type="ORF">CE91St30_03230</name>
</gene>
<evidence type="ECO:0000259" key="4">
    <source>
        <dbReference type="PROSITE" id="PS50886"/>
    </source>
</evidence>
<dbReference type="Proteomes" id="UP001320544">
    <property type="component" value="Chromosome"/>
</dbReference>
<protein>
    <submittedName>
        <fullName evidence="5">tRNA-binding protein</fullName>
    </submittedName>
</protein>
<evidence type="ECO:0000256" key="2">
    <source>
        <dbReference type="ARBA" id="ARBA00022884"/>
    </source>
</evidence>
<accession>A0ABM7WFS4</accession>
<dbReference type="InterPro" id="IPR002547">
    <property type="entry name" value="tRNA-bd_dom"/>
</dbReference>
<evidence type="ECO:0000256" key="1">
    <source>
        <dbReference type="ARBA" id="ARBA00022555"/>
    </source>
</evidence>
<evidence type="ECO:0000313" key="6">
    <source>
        <dbReference type="Proteomes" id="UP001320544"/>
    </source>
</evidence>
<dbReference type="InterPro" id="IPR012340">
    <property type="entry name" value="NA-bd_OB-fold"/>
</dbReference>
<dbReference type="PANTHER" id="PTHR11586:SF37">
    <property type="entry name" value="TRNA-BINDING DOMAIN-CONTAINING PROTEIN"/>
    <property type="match status" value="1"/>
</dbReference>
<dbReference type="PROSITE" id="PS50886">
    <property type="entry name" value="TRBD"/>
    <property type="match status" value="1"/>
</dbReference>
<dbReference type="Pfam" id="PF01588">
    <property type="entry name" value="tRNA_bind"/>
    <property type="match status" value="1"/>
</dbReference>
<keyword evidence="2 3" id="KW-0694">RNA-binding</keyword>
<dbReference type="PANTHER" id="PTHR11586">
    <property type="entry name" value="TRNA-AMINOACYLATION COFACTOR ARC1 FAMILY MEMBER"/>
    <property type="match status" value="1"/>
</dbReference>
<feature type="domain" description="TRNA-binding" evidence="4">
    <location>
        <begin position="18"/>
        <end position="122"/>
    </location>
</feature>
<sequence length="122" mass="13474">MTDQIKAAPVKPNITIDDLDKIDIRVGRIVLVEDVENSKKLIKMTVDFGDFTRTILSGMKEEREDPKAEIEGKQALFVVNMAPRKMAGEVSEGMIYDIGYEDGILPVLAVPESEVPNGVRLG</sequence>
<reference evidence="5 6" key="1">
    <citation type="submission" date="2022-01" db="EMBL/GenBank/DDBJ databases">
        <title>Novel bile acid biosynthetic pathways are enriched in the microbiome of centenarians.</title>
        <authorList>
            <person name="Sato Y."/>
            <person name="Atarashi K."/>
            <person name="Plichta R.D."/>
            <person name="Arai Y."/>
            <person name="Sasajima S."/>
            <person name="Kearney M.S."/>
            <person name="Suda W."/>
            <person name="Takeshita K."/>
            <person name="Sasaki T."/>
            <person name="Okamoto S."/>
            <person name="Skelly N.A."/>
            <person name="Okamura Y."/>
            <person name="Vlamakis H."/>
            <person name="Li Y."/>
            <person name="Tanoue T."/>
            <person name="Takei H."/>
            <person name="Nittono H."/>
            <person name="Narushima S."/>
            <person name="Irie J."/>
            <person name="Itoh H."/>
            <person name="Moriya K."/>
            <person name="Sugiura Y."/>
            <person name="Suematsu M."/>
            <person name="Moritoki N."/>
            <person name="Shibata S."/>
            <person name="Littman R.D."/>
            <person name="Fischbach A.M."/>
            <person name="Uwamino Y."/>
            <person name="Inoue T."/>
            <person name="Honda A."/>
            <person name="Hattori M."/>
            <person name="Murai T."/>
            <person name="Xavier J.R."/>
            <person name="Hirose N."/>
            <person name="Honda K."/>
        </authorList>
    </citation>
    <scope>NUCLEOTIDE SEQUENCE [LARGE SCALE GENOMIC DNA]</scope>
    <source>
        <strain evidence="5 6">CE91-St30</strain>
    </source>
</reference>
<dbReference type="EMBL" id="AP025564">
    <property type="protein sequence ID" value="BDE94990.1"/>
    <property type="molecule type" value="Genomic_DNA"/>
</dbReference>
<dbReference type="InterPro" id="IPR051270">
    <property type="entry name" value="Tyrosine-tRNA_ligase_regulator"/>
</dbReference>
<name>A0ABM7WFS4_9ACTN</name>
<dbReference type="SUPFAM" id="SSF50249">
    <property type="entry name" value="Nucleic acid-binding proteins"/>
    <property type="match status" value="1"/>
</dbReference>
<keyword evidence="1 3" id="KW-0820">tRNA-binding</keyword>
<evidence type="ECO:0000313" key="5">
    <source>
        <dbReference type="EMBL" id="BDE94990.1"/>
    </source>
</evidence>
<proteinExistence type="predicted"/>
<dbReference type="RefSeq" id="WP_244411505.1">
    <property type="nucleotide sequence ID" value="NZ_AP025564.1"/>
</dbReference>
<dbReference type="Gene3D" id="2.40.50.140">
    <property type="entry name" value="Nucleic acid-binding proteins"/>
    <property type="match status" value="1"/>
</dbReference>
<organism evidence="5 6">
    <name type="scientific">Raoultibacter timonensis</name>
    <dbReference type="NCBI Taxonomy" id="1907662"/>
    <lineage>
        <taxon>Bacteria</taxon>
        <taxon>Bacillati</taxon>
        <taxon>Actinomycetota</taxon>
        <taxon>Coriobacteriia</taxon>
        <taxon>Eggerthellales</taxon>
        <taxon>Eggerthellaceae</taxon>
        <taxon>Raoultibacter</taxon>
    </lineage>
</organism>
<keyword evidence="6" id="KW-1185">Reference proteome</keyword>
<evidence type="ECO:0000256" key="3">
    <source>
        <dbReference type="PROSITE-ProRule" id="PRU00209"/>
    </source>
</evidence>